<dbReference type="PANTHER" id="PTHR19288:SF46">
    <property type="entry name" value="HALOACID DEHALOGENASE-LIKE HYDROLASE DOMAIN-CONTAINING PROTEIN 2"/>
    <property type="match status" value="1"/>
</dbReference>
<keyword evidence="2" id="KW-1185">Reference proteome</keyword>
<name>A0A9X0WF57_9GAMM</name>
<reference evidence="1 2" key="1">
    <citation type="journal article" date="2020" name="Microorganisms">
        <title>Osmotic Adaptation and Compatible Solute Biosynthesis of Phototrophic Bacteria as Revealed from Genome Analyses.</title>
        <authorList>
            <person name="Imhoff J.F."/>
            <person name="Rahn T."/>
            <person name="Kunzel S."/>
            <person name="Keller A."/>
            <person name="Neulinger S.C."/>
        </authorList>
    </citation>
    <scope>NUCLEOTIDE SEQUENCE [LARGE SCALE GENOMIC DNA]</scope>
    <source>
        <strain evidence="1 2">DSM 21303</strain>
    </source>
</reference>
<accession>A0A9X0WF57</accession>
<dbReference type="InterPro" id="IPR023214">
    <property type="entry name" value="HAD_sf"/>
</dbReference>
<organism evidence="1 2">
    <name type="scientific">Thiocapsa imhoffii</name>
    <dbReference type="NCBI Taxonomy" id="382777"/>
    <lineage>
        <taxon>Bacteria</taxon>
        <taxon>Pseudomonadati</taxon>
        <taxon>Pseudomonadota</taxon>
        <taxon>Gammaproteobacteria</taxon>
        <taxon>Chromatiales</taxon>
        <taxon>Chromatiaceae</taxon>
        <taxon>Thiocapsa</taxon>
    </lineage>
</organism>
<sequence length="277" mass="29867">MHSEQPRALLLDMDGLLYHGDRPLPGARRLLTRLAETPHVFVTNNPIRTPEQIADALGAMGLPRPHPERIITSALATARWLAQWRENFRYFCVGAGSLDAALRRVGQPDSERADVVVIGEGPGLDFEQLTIGINLILSRGARLVATNPDPSVDGVRNGRHVTLPGGGALVAPFAAATGVTPTFVGKPEPLLYEMALALLDCPAGACLMVGDRPDTDIAGAERLGMWTALVRSGQYPPGRPWPTALPQPDYDCDDLSVLMNALDRDHPGLLSPERDRS</sequence>
<dbReference type="InterPro" id="IPR006357">
    <property type="entry name" value="HAD-SF_hydro_IIA"/>
</dbReference>
<dbReference type="AlphaFoldDB" id="A0A9X0WF57"/>
<dbReference type="GO" id="GO:0005737">
    <property type="term" value="C:cytoplasm"/>
    <property type="evidence" value="ECO:0007669"/>
    <property type="project" value="TreeGrafter"/>
</dbReference>
<dbReference type="Gene3D" id="3.40.50.1000">
    <property type="entry name" value="HAD superfamily/HAD-like"/>
    <property type="match status" value="2"/>
</dbReference>
<dbReference type="PANTHER" id="PTHR19288">
    <property type="entry name" value="4-NITROPHENYLPHOSPHATASE-RELATED"/>
    <property type="match status" value="1"/>
</dbReference>
<protein>
    <submittedName>
        <fullName evidence="1">Haloacid dehalogenase</fullName>
    </submittedName>
</protein>
<dbReference type="SUPFAM" id="SSF56784">
    <property type="entry name" value="HAD-like"/>
    <property type="match status" value="1"/>
</dbReference>
<dbReference type="Pfam" id="PF13344">
    <property type="entry name" value="Hydrolase_6"/>
    <property type="match status" value="1"/>
</dbReference>
<dbReference type="GO" id="GO:0016791">
    <property type="term" value="F:phosphatase activity"/>
    <property type="evidence" value="ECO:0007669"/>
    <property type="project" value="TreeGrafter"/>
</dbReference>
<dbReference type="EMBL" id="NRSD01000002">
    <property type="protein sequence ID" value="MBK1643561.1"/>
    <property type="molecule type" value="Genomic_DNA"/>
</dbReference>
<dbReference type="NCBIfam" id="TIGR01460">
    <property type="entry name" value="HAD-SF-IIA"/>
    <property type="match status" value="1"/>
</dbReference>
<dbReference type="Proteomes" id="UP001138802">
    <property type="component" value="Unassembled WGS sequence"/>
</dbReference>
<gene>
    <name evidence="1" type="ORF">CKO25_02585</name>
</gene>
<dbReference type="InterPro" id="IPR036412">
    <property type="entry name" value="HAD-like_sf"/>
</dbReference>
<dbReference type="Pfam" id="PF13242">
    <property type="entry name" value="Hydrolase_like"/>
    <property type="match status" value="1"/>
</dbReference>
<proteinExistence type="predicted"/>
<dbReference type="RefSeq" id="WP_200386375.1">
    <property type="nucleotide sequence ID" value="NZ_NRSD01000002.1"/>
</dbReference>
<evidence type="ECO:0000313" key="1">
    <source>
        <dbReference type="EMBL" id="MBK1643561.1"/>
    </source>
</evidence>
<comment type="caution">
    <text evidence="1">The sequence shown here is derived from an EMBL/GenBank/DDBJ whole genome shotgun (WGS) entry which is preliminary data.</text>
</comment>
<evidence type="ECO:0000313" key="2">
    <source>
        <dbReference type="Proteomes" id="UP001138802"/>
    </source>
</evidence>